<feature type="transmembrane region" description="Helical" evidence="5">
    <location>
        <begin position="56"/>
        <end position="75"/>
    </location>
</feature>
<feature type="domain" description="Ion transport" evidence="6">
    <location>
        <begin position="1"/>
        <end position="209"/>
    </location>
</feature>
<proteinExistence type="predicted"/>
<feature type="transmembrane region" description="Helical" evidence="5">
    <location>
        <begin position="190"/>
        <end position="212"/>
    </location>
</feature>
<evidence type="ECO:0000313" key="7">
    <source>
        <dbReference type="Proteomes" id="UP000504632"/>
    </source>
</evidence>
<keyword evidence="4 5" id="KW-0472">Membrane</keyword>
<comment type="subcellular location">
    <subcellularLocation>
        <location evidence="1">Membrane</location>
        <topology evidence="1">Multi-pass membrane protein</topology>
    </subcellularLocation>
</comment>
<dbReference type="Gene3D" id="1.10.287.70">
    <property type="match status" value="1"/>
</dbReference>
<evidence type="ECO:0000256" key="2">
    <source>
        <dbReference type="ARBA" id="ARBA00022692"/>
    </source>
</evidence>
<dbReference type="GO" id="GO:0036128">
    <property type="term" value="C:CatSper complex"/>
    <property type="evidence" value="ECO:0007669"/>
    <property type="project" value="TreeGrafter"/>
</dbReference>
<dbReference type="SUPFAM" id="SSF81324">
    <property type="entry name" value="Voltage-gated potassium channels"/>
    <property type="match status" value="1"/>
</dbReference>
<dbReference type="GeneID" id="115825987"/>
<keyword evidence="7" id="KW-1185">Reference proteome</keyword>
<sequence length="362" mass="41811">MIVIVLNALLMALETNHDLKMKNLFFFTIADKFFMAVYTLEFLMKFYVEPVDYWKNGYNVFDAVILIVTFIPVFTEGHNVSSLEYIPIIRALRSLRVLKTISFFHGLQTLIEAMFLSVKSAAFVLQMMLVLMFIFSLIGFYIFGDPETGDPEHWGDLGSAFFTIFSLVTVDGWTDIQDVLDDLGMRSSRVFTVVFVFFANFVLFNAFVGTGIREMHNALMKCDSEVQSEREALVAHKKQAIVEQQMKEMKELIQSQTGHDTNFSAMVESFKRNLQHTDYMLTEDLCTSVSFTDLYLTSLDYQDDTLYKLLELYKEAVYVLSDMLEQDLIDQKLKEPERKLKIKQQLKHVPTQRVPEGSDSQT</sequence>
<dbReference type="RefSeq" id="XP_030645531.1">
    <property type="nucleotide sequence ID" value="XM_030789671.1"/>
</dbReference>
<dbReference type="GO" id="GO:0030317">
    <property type="term" value="P:flagellated sperm motility"/>
    <property type="evidence" value="ECO:0007669"/>
    <property type="project" value="TreeGrafter"/>
</dbReference>
<dbReference type="GO" id="GO:0005245">
    <property type="term" value="F:voltage-gated calcium channel activity"/>
    <property type="evidence" value="ECO:0007669"/>
    <property type="project" value="TreeGrafter"/>
</dbReference>
<evidence type="ECO:0000256" key="1">
    <source>
        <dbReference type="ARBA" id="ARBA00004141"/>
    </source>
</evidence>
<evidence type="ECO:0000259" key="6">
    <source>
        <dbReference type="Pfam" id="PF00520"/>
    </source>
</evidence>
<dbReference type="OrthoDB" id="416585at2759"/>
<evidence type="ECO:0000256" key="3">
    <source>
        <dbReference type="ARBA" id="ARBA00022989"/>
    </source>
</evidence>
<dbReference type="GO" id="GO:0048240">
    <property type="term" value="P:sperm capacitation"/>
    <property type="evidence" value="ECO:0007669"/>
    <property type="project" value="TreeGrafter"/>
</dbReference>
<feature type="transmembrane region" description="Helical" evidence="5">
    <location>
        <begin position="24"/>
        <end position="44"/>
    </location>
</feature>
<dbReference type="Proteomes" id="UP000504632">
    <property type="component" value="Chromosome 13"/>
</dbReference>
<dbReference type="GO" id="GO:0006814">
    <property type="term" value="P:sodium ion transport"/>
    <property type="evidence" value="ECO:0007669"/>
    <property type="project" value="TreeGrafter"/>
</dbReference>
<dbReference type="PANTHER" id="PTHR47131:SF1">
    <property type="entry name" value="CATION CHANNEL SPERM-ASSOCIATED PROTEIN 3"/>
    <property type="match status" value="1"/>
</dbReference>
<evidence type="ECO:0000256" key="5">
    <source>
        <dbReference type="SAM" id="Phobius"/>
    </source>
</evidence>
<accession>A0A6J2WQ04</accession>
<evidence type="ECO:0000256" key="4">
    <source>
        <dbReference type="ARBA" id="ARBA00023136"/>
    </source>
</evidence>
<dbReference type="InterPro" id="IPR027359">
    <property type="entry name" value="Volt_channel_dom_sf"/>
</dbReference>
<dbReference type="GO" id="GO:0001669">
    <property type="term" value="C:acrosomal vesicle"/>
    <property type="evidence" value="ECO:0007669"/>
    <property type="project" value="TreeGrafter"/>
</dbReference>
<gene>
    <name evidence="8" type="primary">LOC115825987</name>
</gene>
<name>A0A6J2WQ04_CHACN</name>
<keyword evidence="2 5" id="KW-0812">Transmembrane</keyword>
<dbReference type="Gene3D" id="1.20.120.350">
    <property type="entry name" value="Voltage-gated potassium channels. Chain C"/>
    <property type="match status" value="1"/>
</dbReference>
<dbReference type="Pfam" id="PF00520">
    <property type="entry name" value="Ion_trans"/>
    <property type="match status" value="1"/>
</dbReference>
<dbReference type="InterPro" id="IPR005821">
    <property type="entry name" value="Ion_trans_dom"/>
</dbReference>
<protein>
    <submittedName>
        <fullName evidence="8">Cation channel sperm-associated protein 3-like</fullName>
    </submittedName>
</protein>
<dbReference type="AlphaFoldDB" id="A0A6J2WQ04"/>
<dbReference type="InParanoid" id="A0A6J2WQ04"/>
<reference evidence="8" key="1">
    <citation type="submission" date="2025-08" db="UniProtKB">
        <authorList>
            <consortium name="RefSeq"/>
        </authorList>
    </citation>
    <scope>IDENTIFICATION</scope>
</reference>
<organism evidence="7 8">
    <name type="scientific">Chanos chanos</name>
    <name type="common">Milkfish</name>
    <name type="synonym">Mugil chanos</name>
    <dbReference type="NCBI Taxonomy" id="29144"/>
    <lineage>
        <taxon>Eukaryota</taxon>
        <taxon>Metazoa</taxon>
        <taxon>Chordata</taxon>
        <taxon>Craniata</taxon>
        <taxon>Vertebrata</taxon>
        <taxon>Euteleostomi</taxon>
        <taxon>Actinopterygii</taxon>
        <taxon>Neopterygii</taxon>
        <taxon>Teleostei</taxon>
        <taxon>Ostariophysi</taxon>
        <taxon>Gonorynchiformes</taxon>
        <taxon>Chanidae</taxon>
        <taxon>Chanos</taxon>
    </lineage>
</organism>
<feature type="transmembrane region" description="Helical" evidence="5">
    <location>
        <begin position="123"/>
        <end position="143"/>
    </location>
</feature>
<evidence type="ECO:0000313" key="8">
    <source>
        <dbReference type="RefSeq" id="XP_030645531.1"/>
    </source>
</evidence>
<keyword evidence="3 5" id="KW-1133">Transmembrane helix</keyword>
<dbReference type="PANTHER" id="PTHR47131">
    <property type="entry name" value="CATION CHANNEL SPERM-ASSOCIATED PROTEIN 3"/>
    <property type="match status" value="1"/>
</dbReference>